<gene>
    <name evidence="3" type="ORF">CYNAS_LOCUS3341</name>
</gene>
<dbReference type="Gene3D" id="3.40.33.10">
    <property type="entry name" value="CAP"/>
    <property type="match status" value="2"/>
</dbReference>
<evidence type="ECO:0000259" key="2">
    <source>
        <dbReference type="SMART" id="SM00198"/>
    </source>
</evidence>
<dbReference type="PRINTS" id="PR00837">
    <property type="entry name" value="V5TPXLIKE"/>
</dbReference>
<dbReference type="SMART" id="SM00198">
    <property type="entry name" value="SCP"/>
    <property type="match status" value="2"/>
</dbReference>
<organism evidence="3 4">
    <name type="scientific">Cylicocyclus nassatus</name>
    <name type="common">Nematode worm</name>
    <dbReference type="NCBI Taxonomy" id="53992"/>
    <lineage>
        <taxon>Eukaryota</taxon>
        <taxon>Metazoa</taxon>
        <taxon>Ecdysozoa</taxon>
        <taxon>Nematoda</taxon>
        <taxon>Chromadorea</taxon>
        <taxon>Rhabditida</taxon>
        <taxon>Rhabditina</taxon>
        <taxon>Rhabditomorpha</taxon>
        <taxon>Strongyloidea</taxon>
        <taxon>Strongylidae</taxon>
        <taxon>Cylicocyclus</taxon>
    </lineage>
</organism>
<dbReference type="InterPro" id="IPR035940">
    <property type="entry name" value="CAP_sf"/>
</dbReference>
<evidence type="ECO:0000313" key="3">
    <source>
        <dbReference type="EMBL" id="CAJ0591358.1"/>
    </source>
</evidence>
<sequence>MHTYIKTAYALTTLPGMTSPYFLIALVLTFLSDCNAATYGCSNNGLTNALRDQFLNYHNNARQRVARGIEPNKVGLLNPAKNMYRLSWDCTMEQQVQDAISTCPSSLASWSNMGQNLINKQLQPVSLAESGAEELCVRLALARTPDHVRDILQEQVTTFEKRLRFTSSGTLNDPPGSINATLDNWWSKAKLYGVTDPQNKYTNSSLYTFANMVFAATTKIGCAYKICPGTSNAMTVSCLYNQIGYYTNAVMWVTEAACTSAANCTTYPSSGCSASLCTLSTTTAGSTAVTTASPGLKMNLSHFVQKNLPDFSNHYSNNCKYSCFPRSPEGSKELNNLGNTICSGNNGMPDNVRQTMLDLHNNYRSSVARGLEADALGGNAPKGSKMLKMKYDCSVEASAIKQANKCVFAHSEDSERPGLGENLFASSDPALAKVTAATQAAQSWWEELKLNGVGPSNNLTDALWDRPNKQIGHYTQMAWDTSYRLGCAVVNCPSFTYAVCQYGPSGNIINSLVYTIGNPCTGCPTTSTCTTTEGLCNVP</sequence>
<dbReference type="AlphaFoldDB" id="A0AA36DRI9"/>
<reference evidence="3" key="1">
    <citation type="submission" date="2023-07" db="EMBL/GenBank/DDBJ databases">
        <authorList>
            <consortium name="CYATHOMIX"/>
        </authorList>
    </citation>
    <scope>NUCLEOTIDE SEQUENCE</scope>
    <source>
        <strain evidence="3">N/A</strain>
    </source>
</reference>
<feature type="domain" description="SCP" evidence="2">
    <location>
        <begin position="351"/>
        <end position="510"/>
    </location>
</feature>
<dbReference type="InterPro" id="IPR014044">
    <property type="entry name" value="CAP_dom"/>
</dbReference>
<dbReference type="InterPro" id="IPR001283">
    <property type="entry name" value="CRISP-related"/>
</dbReference>
<name>A0AA36DRI9_CYLNA</name>
<accession>A0AA36DRI9</accession>
<dbReference type="Proteomes" id="UP001176961">
    <property type="component" value="Unassembled WGS sequence"/>
</dbReference>
<dbReference type="Pfam" id="PF00188">
    <property type="entry name" value="CAP"/>
    <property type="match status" value="2"/>
</dbReference>
<dbReference type="EMBL" id="CATQJL010000001">
    <property type="protein sequence ID" value="CAJ0591358.1"/>
    <property type="molecule type" value="Genomic_DNA"/>
</dbReference>
<evidence type="ECO:0000256" key="1">
    <source>
        <dbReference type="SAM" id="SignalP"/>
    </source>
</evidence>
<dbReference type="GO" id="GO:0005576">
    <property type="term" value="C:extracellular region"/>
    <property type="evidence" value="ECO:0007669"/>
    <property type="project" value="InterPro"/>
</dbReference>
<dbReference type="PRINTS" id="PR00838">
    <property type="entry name" value="V5ALLERGEN"/>
</dbReference>
<dbReference type="InterPro" id="IPR018244">
    <property type="entry name" value="Allrgn_V5/Tpx1_CS"/>
</dbReference>
<keyword evidence="4" id="KW-1185">Reference proteome</keyword>
<dbReference type="PANTHER" id="PTHR10334">
    <property type="entry name" value="CYSTEINE-RICH SECRETORY PROTEIN-RELATED"/>
    <property type="match status" value="1"/>
</dbReference>
<proteinExistence type="predicted"/>
<dbReference type="PROSITE" id="PS01009">
    <property type="entry name" value="CRISP_1"/>
    <property type="match status" value="1"/>
</dbReference>
<dbReference type="SUPFAM" id="SSF55797">
    <property type="entry name" value="PR-1-like"/>
    <property type="match status" value="2"/>
</dbReference>
<protein>
    <recommendedName>
        <fullName evidence="2">SCP domain-containing protein</fullName>
    </recommendedName>
</protein>
<comment type="caution">
    <text evidence="3">The sequence shown here is derived from an EMBL/GenBank/DDBJ whole genome shotgun (WGS) entry which is preliminary data.</text>
</comment>
<keyword evidence="1" id="KW-0732">Signal</keyword>
<evidence type="ECO:0000313" key="4">
    <source>
        <dbReference type="Proteomes" id="UP001176961"/>
    </source>
</evidence>
<dbReference type="InterPro" id="IPR002413">
    <property type="entry name" value="V5_allergen-like"/>
</dbReference>
<feature type="chain" id="PRO_5041274946" description="SCP domain-containing protein" evidence="1">
    <location>
        <begin position="37"/>
        <end position="539"/>
    </location>
</feature>
<dbReference type="CDD" id="cd05380">
    <property type="entry name" value="CAP_euk"/>
    <property type="match status" value="2"/>
</dbReference>
<feature type="domain" description="SCP" evidence="2">
    <location>
        <begin position="49"/>
        <end position="248"/>
    </location>
</feature>
<feature type="signal peptide" evidence="1">
    <location>
        <begin position="1"/>
        <end position="36"/>
    </location>
</feature>